<feature type="region of interest" description="Disordered" evidence="6">
    <location>
        <begin position="318"/>
        <end position="337"/>
    </location>
</feature>
<dbReference type="GO" id="GO:0005856">
    <property type="term" value="C:cytoskeleton"/>
    <property type="evidence" value="ECO:0007669"/>
    <property type="project" value="UniProtKB-SubCell"/>
</dbReference>
<evidence type="ECO:0000313" key="9">
    <source>
        <dbReference type="Proteomes" id="UP000594262"/>
    </source>
</evidence>
<evidence type="ECO:0000256" key="3">
    <source>
        <dbReference type="ARBA" id="ARBA00022840"/>
    </source>
</evidence>
<name>A0A7M5X2D9_9CNID</name>
<feature type="domain" description="Kinesin motor" evidence="7">
    <location>
        <begin position="287"/>
        <end position="649"/>
    </location>
</feature>
<keyword evidence="2 5" id="KW-0547">Nucleotide-binding</keyword>
<dbReference type="InterPro" id="IPR036961">
    <property type="entry name" value="Kinesin_motor_dom_sf"/>
</dbReference>
<evidence type="ECO:0000256" key="2">
    <source>
        <dbReference type="ARBA" id="ARBA00022741"/>
    </source>
</evidence>
<dbReference type="PANTHER" id="PTHR21608">
    <property type="entry name" value="KINESIN-LIKE PROTEIN CG14535"/>
    <property type="match status" value="1"/>
</dbReference>
<reference evidence="8" key="1">
    <citation type="submission" date="2021-01" db="UniProtKB">
        <authorList>
            <consortium name="EnsemblMetazoa"/>
        </authorList>
    </citation>
    <scope>IDENTIFICATION</scope>
</reference>
<evidence type="ECO:0000259" key="7">
    <source>
        <dbReference type="PROSITE" id="PS50067"/>
    </source>
</evidence>
<feature type="binding site" evidence="5">
    <location>
        <begin position="384"/>
        <end position="391"/>
    </location>
    <ligand>
        <name>ATP</name>
        <dbReference type="ChEBI" id="CHEBI:30616"/>
    </ligand>
</feature>
<evidence type="ECO:0000256" key="5">
    <source>
        <dbReference type="PROSITE-ProRule" id="PRU00283"/>
    </source>
</evidence>
<evidence type="ECO:0000256" key="1">
    <source>
        <dbReference type="ARBA" id="ARBA00004245"/>
    </source>
</evidence>
<keyword evidence="5" id="KW-0505">Motor protein</keyword>
<dbReference type="EnsemblMetazoa" id="CLYHEMT016706.1">
    <property type="protein sequence ID" value="CLYHEMP016706.1"/>
    <property type="gene ID" value="CLYHEMG016706"/>
</dbReference>
<feature type="compositionally biased region" description="Basic and acidic residues" evidence="6">
    <location>
        <begin position="897"/>
        <end position="908"/>
    </location>
</feature>
<feature type="compositionally biased region" description="Basic and acidic residues" evidence="6">
    <location>
        <begin position="39"/>
        <end position="50"/>
    </location>
</feature>
<accession>A0A7M5X2D9</accession>
<feature type="compositionally biased region" description="Polar residues" evidence="6">
    <location>
        <begin position="318"/>
        <end position="335"/>
    </location>
</feature>
<dbReference type="GO" id="GO:0003777">
    <property type="term" value="F:microtubule motor activity"/>
    <property type="evidence" value="ECO:0007669"/>
    <property type="project" value="InterPro"/>
</dbReference>
<feature type="region of interest" description="Disordered" evidence="6">
    <location>
        <begin position="1"/>
        <end position="56"/>
    </location>
</feature>
<feature type="compositionally biased region" description="Low complexity" evidence="6">
    <location>
        <begin position="225"/>
        <end position="238"/>
    </location>
</feature>
<dbReference type="InterPro" id="IPR001752">
    <property type="entry name" value="Kinesin_motor_dom"/>
</dbReference>
<dbReference type="SMART" id="SM00129">
    <property type="entry name" value="KISc"/>
    <property type="match status" value="1"/>
</dbReference>
<sequence length="1316" mass="148656">MCEEITRQEQEQQFEEELRKASTHYENESESSSTTSENHGIEELNDGKWDDENDEDENEDFCRHCQKVMSYLRKSAVRWLYMEWYKKAVLGLHLPTISELTPTLANFLKEATQDQLEAHQQVLCGQCNTDLDKIIGRTLQPMSALSEMYSNLPPGENHTSSLGRGRDRSISHQQLVQMRSHDIDTTISLADKDKENTPSAASFFLRAAQKLNLGANTTKQQKASKNNNKGMTNKNNAGKRGGDTVAIDNTRNIFLMNTSEMIMRTPPHAPPSLFKHGVTRRGDCHGKVRVILRTTNRRRGASDSCLTVDAKKKQVSLRESTITTTSNDGGQTSSSKRFDKAPRIYSFDNIFTQETTQQEICSGTLVDLLHTVVNGNDACMLTYGYPKLGKSSIMVGKDNSVDNIGVIPCAISWLYQLIDDRKQRTGARFSVRVSAVEVVGKSENLKDLLGEQGNGSMCSSNGGTSPSIYLPRERASSIQLSDFTELRAPNAEKAAFYFDAAVSSRTTPIPVVNENGEVIEDPDERRNSNMIFTLHVYQYMIDKVGTGEIHGGRSRFHLIDLSGCSRKKRSRDSGQGAWLPLSALGNVIVSIANGTKHIPHRDSKLTTLLREAMGSLSARITMIANVSQEPKHCFETLAAFQMASRIHRSRKRKSRYSSGTSSSGGDSSCDERKKHRRRCKPVTPLLRTDTCQSDHHVESEFTSTSAAEESCDTVIYLGPGGRCLSDRDLTDFEHPPTMNKPTMRVSPVVNLNKTNHQNVTQNHQKVNTLPRTNKDLQDKNTVETDKKVLPTKSKLSLRANNDPPIVVNVNSNSLTVKSPLEEIAPSTKLSNQKQQNECCFGQQKTKDDFWVGHRKLNLPDNLRYSDSLPVRSKNRCYSVPESYDVNNNYKMTKKERRRTENDVGERLTRSTNSSPCKRGRSMTYDHSRIESNRSLSLDRTLLDKHEESEQICEENYRSNETISSIATVENFERQLVSKIAERFAVEAEFSLSKDNANDNNNNSNTSEDFYIDDDIDTISAGLDSRNPIDHYTIQTDYYNDSYGIDSNRIEEVVVRDNDVISCNTCIGECMCYHDSPFNNIQRHHFDSAEDTDEKTDKELRFSNSRHRNSFSSCDSHLNSPRNFDKHPPSEGVSSGYESMRCESSANIHSSDSSSEKGKSPRPKDSVNKTIYELDDEIRGINVKDEDKARFAKTSLFRAQIKELIGQRQDLKEELQQTLKRLVLNRVPLPDIDERLREISMQNRNTPQVLSRENRILERKVRVCKSHLELVSCLEANKQKPQKKRTNYQKLSAKLKAKLLKSPPVTPSRKAYKVTSV</sequence>
<dbReference type="Pfam" id="PF00225">
    <property type="entry name" value="Kinesin"/>
    <property type="match status" value="1"/>
</dbReference>
<dbReference type="GeneID" id="136803364"/>
<dbReference type="Gene3D" id="3.40.850.10">
    <property type="entry name" value="Kinesin motor domain"/>
    <property type="match status" value="1"/>
</dbReference>
<dbReference type="PANTHER" id="PTHR21608:SF7">
    <property type="entry name" value="KINESIN-LIKE PROTEIN CG14535"/>
    <property type="match status" value="1"/>
</dbReference>
<evidence type="ECO:0000256" key="6">
    <source>
        <dbReference type="SAM" id="MobiDB-lite"/>
    </source>
</evidence>
<organism evidence="8 9">
    <name type="scientific">Clytia hemisphaerica</name>
    <dbReference type="NCBI Taxonomy" id="252671"/>
    <lineage>
        <taxon>Eukaryota</taxon>
        <taxon>Metazoa</taxon>
        <taxon>Cnidaria</taxon>
        <taxon>Hydrozoa</taxon>
        <taxon>Hydroidolina</taxon>
        <taxon>Leptothecata</taxon>
        <taxon>Obeliida</taxon>
        <taxon>Clytiidae</taxon>
        <taxon>Clytia</taxon>
    </lineage>
</organism>
<dbReference type="PROSITE" id="PS50067">
    <property type="entry name" value="KINESIN_MOTOR_2"/>
    <property type="match status" value="1"/>
</dbReference>
<keyword evidence="4" id="KW-0963">Cytoplasm</keyword>
<protein>
    <recommendedName>
        <fullName evidence="7">Kinesin motor domain-containing protein</fullName>
    </recommendedName>
</protein>
<dbReference type="InterPro" id="IPR027417">
    <property type="entry name" value="P-loop_NTPase"/>
</dbReference>
<evidence type="ECO:0000256" key="4">
    <source>
        <dbReference type="ARBA" id="ARBA00023212"/>
    </source>
</evidence>
<proteinExistence type="inferred from homology"/>
<comment type="subcellular location">
    <subcellularLocation>
        <location evidence="1">Cytoplasm</location>
        <location evidence="1">Cytoskeleton</location>
    </subcellularLocation>
</comment>
<dbReference type="PRINTS" id="PR00380">
    <property type="entry name" value="KINESINHEAVY"/>
</dbReference>
<feature type="compositionally biased region" description="Basic and acidic residues" evidence="6">
    <location>
        <begin position="1"/>
        <end position="27"/>
    </location>
</feature>
<dbReference type="Proteomes" id="UP000594262">
    <property type="component" value="Unplaced"/>
</dbReference>
<dbReference type="InterPro" id="IPR027640">
    <property type="entry name" value="Kinesin-like_fam"/>
</dbReference>
<comment type="similarity">
    <text evidence="5">Belongs to the TRAFAC class myosin-kinesin ATPase superfamily. Kinesin family.</text>
</comment>
<dbReference type="GO" id="GO:0007018">
    <property type="term" value="P:microtubule-based movement"/>
    <property type="evidence" value="ECO:0007669"/>
    <property type="project" value="InterPro"/>
</dbReference>
<evidence type="ECO:0000313" key="8">
    <source>
        <dbReference type="EnsemblMetazoa" id="CLYHEMP016706.1"/>
    </source>
</evidence>
<dbReference type="OrthoDB" id="8862460at2759"/>
<feature type="compositionally biased region" description="Low complexity" evidence="6">
    <location>
        <begin position="656"/>
        <end position="667"/>
    </location>
</feature>
<feature type="region of interest" description="Disordered" evidence="6">
    <location>
        <begin position="648"/>
        <end position="677"/>
    </location>
</feature>
<dbReference type="GO" id="GO:0005524">
    <property type="term" value="F:ATP binding"/>
    <property type="evidence" value="ECO:0007669"/>
    <property type="project" value="UniProtKB-UniRule"/>
</dbReference>
<feature type="region of interest" description="Disordered" evidence="6">
    <location>
        <begin position="1087"/>
        <end position="1169"/>
    </location>
</feature>
<keyword evidence="3 5" id="KW-0067">ATP-binding</keyword>
<keyword evidence="4" id="KW-0206">Cytoskeleton</keyword>
<keyword evidence="9" id="KW-1185">Reference proteome</keyword>
<feature type="compositionally biased region" description="Basic and acidic residues" evidence="6">
    <location>
        <begin position="1153"/>
        <end position="1166"/>
    </location>
</feature>
<feature type="region of interest" description="Disordered" evidence="6">
    <location>
        <begin position="896"/>
        <end position="924"/>
    </location>
</feature>
<feature type="compositionally biased region" description="Low complexity" evidence="6">
    <location>
        <begin position="1143"/>
        <end position="1152"/>
    </location>
</feature>
<dbReference type="SUPFAM" id="SSF52540">
    <property type="entry name" value="P-loop containing nucleoside triphosphate hydrolases"/>
    <property type="match status" value="1"/>
</dbReference>
<dbReference type="GO" id="GO:0008017">
    <property type="term" value="F:microtubule binding"/>
    <property type="evidence" value="ECO:0007669"/>
    <property type="project" value="InterPro"/>
</dbReference>
<dbReference type="RefSeq" id="XP_066916189.1">
    <property type="nucleotide sequence ID" value="XM_067060088.1"/>
</dbReference>
<feature type="region of interest" description="Disordered" evidence="6">
    <location>
        <begin position="216"/>
        <end position="244"/>
    </location>
</feature>